<accession>A0A834YG15</accession>
<comment type="caution">
    <text evidence="2">The sequence shown here is derived from an EMBL/GenBank/DDBJ whole genome shotgun (WGS) entry which is preliminary data.</text>
</comment>
<dbReference type="OrthoDB" id="4951847at2759"/>
<name>A0A834YG15_TETSI</name>
<dbReference type="InterPro" id="IPR012337">
    <property type="entry name" value="RNaseH-like_sf"/>
</dbReference>
<feature type="compositionally biased region" description="Acidic residues" evidence="1">
    <location>
        <begin position="204"/>
        <end position="222"/>
    </location>
</feature>
<keyword evidence="3" id="KW-1185">Reference proteome</keyword>
<evidence type="ECO:0000313" key="3">
    <source>
        <dbReference type="Proteomes" id="UP000655225"/>
    </source>
</evidence>
<protein>
    <submittedName>
        <fullName evidence="2">Uncharacterized protein</fullName>
    </submittedName>
</protein>
<gene>
    <name evidence="2" type="ORF">HHK36_026414</name>
</gene>
<proteinExistence type="predicted"/>
<reference evidence="2 3" key="1">
    <citation type="submission" date="2020-04" db="EMBL/GenBank/DDBJ databases">
        <title>Plant Genome Project.</title>
        <authorList>
            <person name="Zhang R.-G."/>
        </authorList>
    </citation>
    <scope>NUCLEOTIDE SEQUENCE [LARGE SCALE GENOMIC DNA]</scope>
    <source>
        <strain evidence="2">YNK0</strain>
        <tissue evidence="2">Leaf</tissue>
    </source>
</reference>
<dbReference type="SUPFAM" id="SSF53098">
    <property type="entry name" value="Ribonuclease H-like"/>
    <property type="match status" value="1"/>
</dbReference>
<feature type="region of interest" description="Disordered" evidence="1">
    <location>
        <begin position="167"/>
        <end position="231"/>
    </location>
</feature>
<sequence>METVLSTTFWNNIVYAMKITAPLVRVLRLVDGEKKPPMGYIYEAMDRAKETIKEAMGGQRFERRRWNVQLHQPLHAAGYILNPEFYYNNQDVEPCEEVMKGLYEVIERLIPDLDLQDKIITELAMDSIDPITLRDIDECNEWLIGSMQELVHEDDDLTWDLVAEASGANEQRTRHTRSSSHLQRGGPSGSSQRMVEEKPPLASDETDDEEQYIDANNDDSDGVPELQGEHEDISKENARLAANQLRTSKRTEALNSGLGPYSGENDNLETSKNLQTYSSELLVMMDNYEEGNNNERQMYKQLEALKILNNPQKDRCTSNSKHWKN</sequence>
<dbReference type="Proteomes" id="UP000655225">
    <property type="component" value="Unassembled WGS sequence"/>
</dbReference>
<organism evidence="2 3">
    <name type="scientific">Tetracentron sinense</name>
    <name type="common">Spur-leaf</name>
    <dbReference type="NCBI Taxonomy" id="13715"/>
    <lineage>
        <taxon>Eukaryota</taxon>
        <taxon>Viridiplantae</taxon>
        <taxon>Streptophyta</taxon>
        <taxon>Embryophyta</taxon>
        <taxon>Tracheophyta</taxon>
        <taxon>Spermatophyta</taxon>
        <taxon>Magnoliopsida</taxon>
        <taxon>Trochodendrales</taxon>
        <taxon>Trochodendraceae</taxon>
        <taxon>Tetracentron</taxon>
    </lineage>
</organism>
<dbReference type="AlphaFoldDB" id="A0A834YG15"/>
<dbReference type="EMBL" id="JABCRI010000020">
    <property type="protein sequence ID" value="KAF8387759.1"/>
    <property type="molecule type" value="Genomic_DNA"/>
</dbReference>
<evidence type="ECO:0000256" key="1">
    <source>
        <dbReference type="SAM" id="MobiDB-lite"/>
    </source>
</evidence>
<evidence type="ECO:0000313" key="2">
    <source>
        <dbReference type="EMBL" id="KAF8387759.1"/>
    </source>
</evidence>